<organism evidence="1 2">
    <name type="scientific">Candida metapsilosis</name>
    <dbReference type="NCBI Taxonomy" id="273372"/>
    <lineage>
        <taxon>Eukaryota</taxon>
        <taxon>Fungi</taxon>
        <taxon>Dikarya</taxon>
        <taxon>Ascomycota</taxon>
        <taxon>Saccharomycotina</taxon>
        <taxon>Pichiomycetes</taxon>
        <taxon>Debaryomycetaceae</taxon>
        <taxon>Candida/Lodderomyces clade</taxon>
        <taxon>Candida</taxon>
    </lineage>
</organism>
<reference evidence="1 2" key="1">
    <citation type="submission" date="2020-12" db="EMBL/GenBank/DDBJ databases">
        <title>Effect of drift, selection, and recombination on the evolution of hybrid genomes in Candida yeast pathogens.</title>
        <authorList>
            <person name="Mixao V."/>
            <person name="Ksiezopolska E."/>
            <person name="Saus E."/>
            <person name="Boekhout T."/>
            <person name="Gacser A."/>
            <person name="Gabaldon T."/>
        </authorList>
    </citation>
    <scope>NUCLEOTIDE SEQUENCE [LARGE SCALE GENOMIC DNA]</scope>
    <source>
        <strain evidence="1 2">BP57</strain>
    </source>
</reference>
<accession>A0A8H8DCE9</accession>
<comment type="caution">
    <text evidence="1">The sequence shown here is derived from an EMBL/GenBank/DDBJ whole genome shotgun (WGS) entry which is preliminary data.</text>
</comment>
<evidence type="ECO:0000313" key="2">
    <source>
        <dbReference type="Proteomes" id="UP000669133"/>
    </source>
</evidence>
<name>A0A8H8DCE9_9ASCO</name>
<dbReference type="EMBL" id="JAEOAQ010000001">
    <property type="protein sequence ID" value="KAG5421478.1"/>
    <property type="molecule type" value="Genomic_DNA"/>
</dbReference>
<dbReference type="GeneID" id="93649198"/>
<dbReference type="AlphaFoldDB" id="A0A8H8DCE9"/>
<evidence type="ECO:0000313" key="1">
    <source>
        <dbReference type="EMBL" id="KAG5421478.1"/>
    </source>
</evidence>
<dbReference type="Proteomes" id="UP000669133">
    <property type="component" value="Unassembled WGS sequence"/>
</dbReference>
<protein>
    <submittedName>
        <fullName evidence="1">Uncharacterized protein</fullName>
    </submittedName>
</protein>
<proteinExistence type="predicted"/>
<dbReference type="RefSeq" id="XP_067550594.1">
    <property type="nucleotide sequence ID" value="XM_067694893.1"/>
</dbReference>
<gene>
    <name evidence="1" type="ORF">I9W82_000569</name>
</gene>
<keyword evidence="2" id="KW-1185">Reference proteome</keyword>
<sequence>MITMTEVVNYYASAAYNDHPDRRDKRFGYAGIGLYCPVIPNLNYQYRVSQLEDCGENMQTPLRAKIWSVVKGMEILIDFLKNQSFSDVSFVLICDDLTTVKLILEYGPSYIDRYGNDPSDWVNSKGLPLQDAYLIDRAMDLHSELMYLVDENDLESFELTYRRKDFDASGPSTAWDWAQEAANDEENCAYW</sequence>